<organism evidence="3 4">
    <name type="scientific">Marimonas arenosa</name>
    <dbReference type="NCBI Taxonomy" id="1795305"/>
    <lineage>
        <taxon>Bacteria</taxon>
        <taxon>Pseudomonadati</taxon>
        <taxon>Pseudomonadota</taxon>
        <taxon>Alphaproteobacteria</taxon>
        <taxon>Rhodobacterales</taxon>
        <taxon>Paracoccaceae</taxon>
        <taxon>Marimonas</taxon>
    </lineage>
</organism>
<evidence type="ECO:0000313" key="4">
    <source>
        <dbReference type="Proteomes" id="UP001226762"/>
    </source>
</evidence>
<protein>
    <submittedName>
        <fullName evidence="3">SlyX family protein</fullName>
    </submittedName>
</protein>
<dbReference type="AlphaFoldDB" id="A0AAE4B7M8"/>
<name>A0AAE4B7M8_9RHOB</name>
<proteinExistence type="predicted"/>
<gene>
    <name evidence="3" type="ORF">NO357_17505</name>
</gene>
<feature type="coiled-coil region" evidence="1">
    <location>
        <begin position="1"/>
        <end position="42"/>
    </location>
</feature>
<dbReference type="EMBL" id="JANHAX010000006">
    <property type="protein sequence ID" value="MDQ2091701.1"/>
    <property type="molecule type" value="Genomic_DNA"/>
</dbReference>
<evidence type="ECO:0000256" key="1">
    <source>
        <dbReference type="SAM" id="Coils"/>
    </source>
</evidence>
<dbReference type="RefSeq" id="WP_306737001.1">
    <property type="nucleotide sequence ID" value="NZ_JANHAX010000006.1"/>
</dbReference>
<feature type="region of interest" description="Disordered" evidence="2">
    <location>
        <begin position="44"/>
        <end position="64"/>
    </location>
</feature>
<evidence type="ECO:0000313" key="3">
    <source>
        <dbReference type="EMBL" id="MDQ2091701.1"/>
    </source>
</evidence>
<reference evidence="3" key="1">
    <citation type="submission" date="2022-07" db="EMBL/GenBank/DDBJ databases">
        <authorList>
            <person name="Otstavnykh N."/>
            <person name="Isaeva M."/>
            <person name="Bystritskaya E."/>
        </authorList>
    </citation>
    <scope>NUCLEOTIDE SEQUENCE</scope>
    <source>
        <strain evidence="3">KCTC 52189</strain>
    </source>
</reference>
<dbReference type="InterPro" id="IPR007236">
    <property type="entry name" value="SlyX"/>
</dbReference>
<keyword evidence="4" id="KW-1185">Reference proteome</keyword>
<comment type="caution">
    <text evidence="3">The sequence shown here is derived from an EMBL/GenBank/DDBJ whole genome shotgun (WGS) entry which is preliminary data.</text>
</comment>
<keyword evidence="1" id="KW-0175">Coiled coil</keyword>
<accession>A0AAE4B7M8</accession>
<reference evidence="3" key="2">
    <citation type="submission" date="2023-02" db="EMBL/GenBank/DDBJ databases">
        <title>'Rhodoalgimonas zhirmunskyi' gen. nov., isolated from a red alga.</title>
        <authorList>
            <person name="Nedashkovskaya O.I."/>
            <person name="Otstavnykh N.Y."/>
            <person name="Bystritskaya E.P."/>
            <person name="Balabanova L.A."/>
            <person name="Isaeva M.P."/>
        </authorList>
    </citation>
    <scope>NUCLEOTIDE SEQUENCE</scope>
    <source>
        <strain evidence="3">KCTC 52189</strain>
    </source>
</reference>
<evidence type="ECO:0000256" key="2">
    <source>
        <dbReference type="SAM" id="MobiDB-lite"/>
    </source>
</evidence>
<dbReference type="Proteomes" id="UP001226762">
    <property type="component" value="Unassembled WGS sequence"/>
</dbReference>
<dbReference type="Pfam" id="PF04102">
    <property type="entry name" value="SlyX"/>
    <property type="match status" value="1"/>
</dbReference>
<sequence length="64" mass="7544">MERLEEKLAHLERIVDELSDVVARQEGEIETLKRRVGMLMQREAEREADTGQHVFTGQERPPHY</sequence>